<proteinExistence type="inferred from homology"/>
<dbReference type="GO" id="GO:0005774">
    <property type="term" value="C:vacuolar membrane"/>
    <property type="evidence" value="ECO:0007669"/>
    <property type="project" value="UniProtKB-SubCell"/>
</dbReference>
<keyword evidence="4 8" id="KW-0812">Transmembrane</keyword>
<comment type="similarity">
    <text evidence="2 8">Belongs to the battenin family.</text>
</comment>
<feature type="transmembrane region" description="Helical" evidence="8">
    <location>
        <begin position="82"/>
        <end position="105"/>
    </location>
</feature>
<dbReference type="AlphaFoldDB" id="A0AAW0YIG8"/>
<keyword evidence="3" id="KW-0813">Transport</keyword>
<dbReference type="KEGG" id="kne:92184165"/>
<evidence type="ECO:0000256" key="5">
    <source>
        <dbReference type="ARBA" id="ARBA00022970"/>
    </source>
</evidence>
<comment type="caution">
    <text evidence="8">Lacks conserved residue(s) required for the propagation of feature annotation.</text>
</comment>
<evidence type="ECO:0000256" key="4">
    <source>
        <dbReference type="ARBA" id="ARBA00022692"/>
    </source>
</evidence>
<dbReference type="PRINTS" id="PR01315">
    <property type="entry name" value="BATTENIN"/>
</dbReference>
<accession>A0AAW0YIG8</accession>
<evidence type="ECO:0000256" key="8">
    <source>
        <dbReference type="RuleBase" id="RU361113"/>
    </source>
</evidence>
<keyword evidence="11" id="KW-1185">Reference proteome</keyword>
<keyword evidence="5" id="KW-0029">Amino-acid transport</keyword>
<feature type="transmembrane region" description="Helical" evidence="8">
    <location>
        <begin position="146"/>
        <end position="164"/>
    </location>
</feature>
<sequence>MPITANIPLSALSTSDSEPMGTSSNAHVNERQPVEDEVGQEYDDDRASLGSDEREEDVDGFIAANEDPSIDEGTTKHARKRLFAAFMIFGLLNNVLYVIILSAAIDLVSSTTPKGVVALFNIFPALLTKVVWPLVSNGKIQYARRVGFCTICSWLGIVTIALSTSLSPRLMGIALASLSSGLGELTFLQLTTTLPTRSSSKTALGAWASGTGFAGIAGAGIWWMLRGLGVKKGLGLSSILPLFFPMTYKYLLPPFTHLAFDLSSDQSYQQIPADAVPPSIFVTPPSTDFVPRLSDTLSRRGSFDRYRTSSPPVDHDGKYADRDGTGNVRLTTKEKLDLLRPLVLRYMVPLCAVYVEEYVINSGVAPTLVFPLPTEGIWSKLFQSPRDYYPFWSLTYQTFVFLSRSTLSLGIPPLPLPLLPFPSIIQFLILTLLYFQSKSFLFSSRAYTPPSTPPSTGVDRSISWVFLLICVEGMCGGLGYVNTFWHVGREGEGEDGEEQEGKRGLEREFRIGAVGAADSTGILFASLISMPLEISLCNSQIEQGRTMCRDMSSAHS</sequence>
<keyword evidence="7 8" id="KW-0472">Membrane</keyword>
<evidence type="ECO:0000256" key="6">
    <source>
        <dbReference type="ARBA" id="ARBA00022989"/>
    </source>
</evidence>
<dbReference type="RefSeq" id="XP_066799677.1">
    <property type="nucleotide sequence ID" value="XM_066949985.1"/>
</dbReference>
<feature type="transmembrane region" description="Helical" evidence="8">
    <location>
        <begin position="170"/>
        <end position="190"/>
    </location>
</feature>
<evidence type="ECO:0000256" key="9">
    <source>
        <dbReference type="SAM" id="MobiDB-lite"/>
    </source>
</evidence>
<protein>
    <recommendedName>
        <fullName evidence="8">Protein BTN</fullName>
    </recommendedName>
</protein>
<feature type="region of interest" description="Disordered" evidence="9">
    <location>
        <begin position="1"/>
        <end position="69"/>
    </location>
</feature>
<evidence type="ECO:0000313" key="11">
    <source>
        <dbReference type="Proteomes" id="UP001388673"/>
    </source>
</evidence>
<keyword evidence="6 8" id="KW-1133">Transmembrane helix</keyword>
<feature type="compositionally biased region" description="Basic and acidic residues" evidence="9">
    <location>
        <begin position="304"/>
        <end position="324"/>
    </location>
</feature>
<evidence type="ECO:0000313" key="10">
    <source>
        <dbReference type="EMBL" id="KAK8844113.1"/>
    </source>
</evidence>
<dbReference type="GeneID" id="92184165"/>
<dbReference type="InterPro" id="IPR036259">
    <property type="entry name" value="MFS_trans_sf"/>
</dbReference>
<feature type="transmembrane region" description="Helical" evidence="8">
    <location>
        <begin position="117"/>
        <end position="134"/>
    </location>
</feature>
<dbReference type="GO" id="GO:0012505">
    <property type="term" value="C:endomembrane system"/>
    <property type="evidence" value="ECO:0007669"/>
    <property type="project" value="UniProtKB-SubCell"/>
</dbReference>
<feature type="region of interest" description="Disordered" evidence="9">
    <location>
        <begin position="304"/>
        <end position="326"/>
    </location>
</feature>
<feature type="transmembrane region" description="Helical" evidence="8">
    <location>
        <begin position="202"/>
        <end position="222"/>
    </location>
</feature>
<organism evidence="10 11">
    <name type="scientific">Kwoniella newhampshirensis</name>
    <dbReference type="NCBI Taxonomy" id="1651941"/>
    <lineage>
        <taxon>Eukaryota</taxon>
        <taxon>Fungi</taxon>
        <taxon>Dikarya</taxon>
        <taxon>Basidiomycota</taxon>
        <taxon>Agaricomycotina</taxon>
        <taxon>Tremellomycetes</taxon>
        <taxon>Tremellales</taxon>
        <taxon>Cryptococcaceae</taxon>
        <taxon>Kwoniella</taxon>
    </lineage>
</organism>
<evidence type="ECO:0000256" key="2">
    <source>
        <dbReference type="ARBA" id="ARBA00007467"/>
    </source>
</evidence>
<dbReference type="Proteomes" id="UP001388673">
    <property type="component" value="Unassembled WGS sequence"/>
</dbReference>
<feature type="compositionally biased region" description="Polar residues" evidence="9">
    <location>
        <begin position="11"/>
        <end position="27"/>
    </location>
</feature>
<dbReference type="PANTHER" id="PTHR10981">
    <property type="entry name" value="BATTENIN"/>
    <property type="match status" value="1"/>
</dbReference>
<dbReference type="EMBL" id="JBCAWK010000014">
    <property type="protein sequence ID" value="KAK8844113.1"/>
    <property type="molecule type" value="Genomic_DNA"/>
</dbReference>
<evidence type="ECO:0000256" key="1">
    <source>
        <dbReference type="ARBA" id="ARBA00004127"/>
    </source>
</evidence>
<dbReference type="Pfam" id="PF02487">
    <property type="entry name" value="CLN3"/>
    <property type="match status" value="1"/>
</dbReference>
<evidence type="ECO:0000256" key="7">
    <source>
        <dbReference type="ARBA" id="ARBA00023136"/>
    </source>
</evidence>
<dbReference type="GO" id="GO:0006865">
    <property type="term" value="P:amino acid transport"/>
    <property type="evidence" value="ECO:0007669"/>
    <property type="project" value="UniProtKB-KW"/>
</dbReference>
<feature type="compositionally biased region" description="Acidic residues" evidence="9">
    <location>
        <begin position="35"/>
        <end position="44"/>
    </location>
</feature>
<reference evidence="10 11" key="1">
    <citation type="journal article" date="2024" name="bioRxiv">
        <title>Comparative genomics of Cryptococcus and Kwoniella reveals pathogenesis evolution and contrasting karyotype dynamics via intercentromeric recombination or chromosome fusion.</title>
        <authorList>
            <person name="Coelho M.A."/>
            <person name="David-Palma M."/>
            <person name="Shea T."/>
            <person name="Bowers K."/>
            <person name="McGinley-Smith S."/>
            <person name="Mohammad A.W."/>
            <person name="Gnirke A."/>
            <person name="Yurkov A.M."/>
            <person name="Nowrousian M."/>
            <person name="Sun S."/>
            <person name="Cuomo C.A."/>
            <person name="Heitman J."/>
        </authorList>
    </citation>
    <scope>NUCLEOTIDE SEQUENCE [LARGE SCALE GENOMIC DNA]</scope>
    <source>
        <strain evidence="10 11">CBS 13917</strain>
    </source>
</reference>
<dbReference type="GO" id="GO:0051453">
    <property type="term" value="P:regulation of intracellular pH"/>
    <property type="evidence" value="ECO:0007669"/>
    <property type="project" value="TreeGrafter"/>
</dbReference>
<comment type="subcellular location">
    <subcellularLocation>
        <location evidence="1">Endomembrane system</location>
        <topology evidence="1">Multi-pass membrane protein</topology>
    </subcellularLocation>
    <subcellularLocation>
        <location evidence="8">Vacuole membrane</location>
        <topology evidence="8">Multi-pass membrane protein</topology>
    </subcellularLocation>
</comment>
<dbReference type="SUPFAM" id="SSF103473">
    <property type="entry name" value="MFS general substrate transporter"/>
    <property type="match status" value="1"/>
</dbReference>
<evidence type="ECO:0000256" key="3">
    <source>
        <dbReference type="ARBA" id="ARBA00022448"/>
    </source>
</evidence>
<dbReference type="PANTHER" id="PTHR10981:SF0">
    <property type="entry name" value="BATTENIN"/>
    <property type="match status" value="1"/>
</dbReference>
<name>A0AAW0YIG8_9TREE</name>
<gene>
    <name evidence="10" type="ORF">IAR55_006907</name>
</gene>
<comment type="caution">
    <text evidence="10">The sequence shown here is derived from an EMBL/GenBank/DDBJ whole genome shotgun (WGS) entry which is preliminary data.</text>
</comment>
<dbReference type="InterPro" id="IPR003492">
    <property type="entry name" value="Battenin_disease_Cln3"/>
</dbReference>
<keyword evidence="8" id="KW-0926">Vacuole</keyword>